<evidence type="ECO:0000313" key="1">
    <source>
        <dbReference type="EMBL" id="MDM1049999.1"/>
    </source>
</evidence>
<dbReference type="EMBL" id="JACAGK010000065">
    <property type="protein sequence ID" value="MDM1049999.1"/>
    <property type="molecule type" value="Genomic_DNA"/>
</dbReference>
<organism evidence="1 2">
    <name type="scientific">Sphingobacterium hotanense</name>
    <dbReference type="NCBI Taxonomy" id="649196"/>
    <lineage>
        <taxon>Bacteria</taxon>
        <taxon>Pseudomonadati</taxon>
        <taxon>Bacteroidota</taxon>
        <taxon>Sphingobacteriia</taxon>
        <taxon>Sphingobacteriales</taxon>
        <taxon>Sphingobacteriaceae</taxon>
        <taxon>Sphingobacterium</taxon>
    </lineage>
</organism>
<proteinExistence type="predicted"/>
<dbReference type="Proteomes" id="UP001170954">
    <property type="component" value="Unassembled WGS sequence"/>
</dbReference>
<reference evidence="1" key="2">
    <citation type="journal article" date="2022" name="Sci. Total Environ.">
        <title>Prevalence, transmission, and molecular epidemiology of tet(X)-positive bacteria among humans, animals, and environmental niches in China: An epidemiological, and genomic-based study.</title>
        <authorList>
            <person name="Dong N."/>
            <person name="Zeng Y."/>
            <person name="Cai C."/>
            <person name="Sun C."/>
            <person name="Lu J."/>
            <person name="Liu C."/>
            <person name="Zhou H."/>
            <person name="Sun Q."/>
            <person name="Shu L."/>
            <person name="Wang H."/>
            <person name="Wang Y."/>
            <person name="Wang S."/>
            <person name="Wu C."/>
            <person name="Chan E.W."/>
            <person name="Chen G."/>
            <person name="Shen Z."/>
            <person name="Chen S."/>
            <person name="Zhang R."/>
        </authorList>
    </citation>
    <scope>NUCLEOTIDE SEQUENCE</scope>
    <source>
        <strain evidence="1">R1692</strain>
    </source>
</reference>
<comment type="caution">
    <text evidence="1">The sequence shown here is derived from an EMBL/GenBank/DDBJ whole genome shotgun (WGS) entry which is preliminary data.</text>
</comment>
<gene>
    <name evidence="1" type="ORF">HX018_17305</name>
</gene>
<dbReference type="RefSeq" id="WP_286652186.1">
    <property type="nucleotide sequence ID" value="NZ_JACAGK010000065.1"/>
</dbReference>
<sequence length="49" mass="5273">MLSLTPQVNDLDAGITFYFKKADVPKSDGTKGPGLQVRQVLGAGVTYKF</sequence>
<protein>
    <submittedName>
        <fullName evidence="1">Uncharacterized protein</fullName>
    </submittedName>
</protein>
<name>A0ABT7NS41_9SPHI</name>
<accession>A0ABT7NS41</accession>
<reference evidence="1" key="1">
    <citation type="submission" date="2020-06" db="EMBL/GenBank/DDBJ databases">
        <authorList>
            <person name="Dong N."/>
        </authorList>
    </citation>
    <scope>NUCLEOTIDE SEQUENCE</scope>
    <source>
        <strain evidence="1">R1692</strain>
    </source>
</reference>
<evidence type="ECO:0000313" key="2">
    <source>
        <dbReference type="Proteomes" id="UP001170954"/>
    </source>
</evidence>
<keyword evidence="2" id="KW-1185">Reference proteome</keyword>